<gene>
    <name evidence="2" type="ORF">TCIL3000_11_910</name>
</gene>
<keyword evidence="1" id="KW-0175">Coiled coil</keyword>
<dbReference type="AlphaFoldDB" id="G0UZ90"/>
<sequence length="139" mass="15973">MQPLEEHLSALWEAGHRKRDEEIGENRAALVRRVRAELNAIVSSVRISLSHEQSEMEEQCKRLLSMADKLTTDVDAWYAKASSSIDALDEEQKGLQKLVRQVEDRVAAKSDELKKQQEQRVQDVRAAFVQRFKDVEAEL</sequence>
<protein>
    <submittedName>
        <fullName evidence="2">Uncharacterized protein</fullName>
    </submittedName>
</protein>
<dbReference type="VEuPathDB" id="TriTrypDB:TcIL3000.11.910"/>
<evidence type="ECO:0000313" key="2">
    <source>
        <dbReference type="EMBL" id="CCC94709.1"/>
    </source>
</evidence>
<reference evidence="2" key="1">
    <citation type="journal article" date="2012" name="Proc. Natl. Acad. Sci. U.S.A.">
        <title>Antigenic diversity is generated by distinct evolutionary mechanisms in African trypanosome species.</title>
        <authorList>
            <person name="Jackson A.P."/>
            <person name="Berry A."/>
            <person name="Aslett M."/>
            <person name="Allison H.C."/>
            <person name="Burton P."/>
            <person name="Vavrova-Anderson J."/>
            <person name="Brown R."/>
            <person name="Browne H."/>
            <person name="Corton N."/>
            <person name="Hauser H."/>
            <person name="Gamble J."/>
            <person name="Gilderthorp R."/>
            <person name="Marcello L."/>
            <person name="McQuillan J."/>
            <person name="Otto T.D."/>
            <person name="Quail M.A."/>
            <person name="Sanders M.J."/>
            <person name="van Tonder A."/>
            <person name="Ginger M.L."/>
            <person name="Field M.C."/>
            <person name="Barry J.D."/>
            <person name="Hertz-Fowler C."/>
            <person name="Berriman M."/>
        </authorList>
    </citation>
    <scope>NUCLEOTIDE SEQUENCE</scope>
    <source>
        <strain evidence="2">IL3000</strain>
    </source>
</reference>
<feature type="coiled-coil region" evidence="1">
    <location>
        <begin position="85"/>
        <end position="119"/>
    </location>
</feature>
<accession>G0UZ90</accession>
<proteinExistence type="predicted"/>
<dbReference type="EMBL" id="HE575324">
    <property type="protein sequence ID" value="CCC94709.1"/>
    <property type="molecule type" value="Genomic_DNA"/>
</dbReference>
<evidence type="ECO:0000256" key="1">
    <source>
        <dbReference type="SAM" id="Coils"/>
    </source>
</evidence>
<organism evidence="2">
    <name type="scientific">Trypanosoma congolense (strain IL3000)</name>
    <dbReference type="NCBI Taxonomy" id="1068625"/>
    <lineage>
        <taxon>Eukaryota</taxon>
        <taxon>Discoba</taxon>
        <taxon>Euglenozoa</taxon>
        <taxon>Kinetoplastea</taxon>
        <taxon>Metakinetoplastina</taxon>
        <taxon>Trypanosomatida</taxon>
        <taxon>Trypanosomatidae</taxon>
        <taxon>Trypanosoma</taxon>
        <taxon>Nannomonas</taxon>
    </lineage>
</organism>
<name>G0UZ90_TRYCI</name>